<reference evidence="6" key="1">
    <citation type="submission" date="2019-06" db="EMBL/GenBank/DDBJ databases">
        <authorList>
            <person name="Le Quere A."/>
            <person name="Colella S."/>
        </authorList>
    </citation>
    <scope>NUCLEOTIDE SEQUENCE</scope>
    <source>
        <strain evidence="6">EmedicaeMD41</strain>
    </source>
</reference>
<organism evidence="6">
    <name type="scientific">Sinorhizobium medicae</name>
    <dbReference type="NCBI Taxonomy" id="110321"/>
    <lineage>
        <taxon>Bacteria</taxon>
        <taxon>Pseudomonadati</taxon>
        <taxon>Pseudomonadota</taxon>
        <taxon>Alphaproteobacteria</taxon>
        <taxon>Hyphomicrobiales</taxon>
        <taxon>Rhizobiaceae</taxon>
        <taxon>Sinorhizobium/Ensifer group</taxon>
        <taxon>Sinorhizobium</taxon>
    </lineage>
</organism>
<dbReference type="AlphaFoldDB" id="A0A508X858"/>
<dbReference type="PANTHER" id="PTHR43320">
    <property type="entry name" value="SUGAR KINASE"/>
    <property type="match status" value="1"/>
</dbReference>
<gene>
    <name evidence="6" type="ORF">EMEDMD4_910107</name>
</gene>
<evidence type="ECO:0000256" key="4">
    <source>
        <dbReference type="SAM" id="MobiDB-lite"/>
    </source>
</evidence>
<dbReference type="GO" id="GO:0016301">
    <property type="term" value="F:kinase activity"/>
    <property type="evidence" value="ECO:0007669"/>
    <property type="project" value="UniProtKB-KW"/>
</dbReference>
<keyword evidence="3" id="KW-0418">Kinase</keyword>
<dbReference type="EMBL" id="CABFNB010000163">
    <property type="protein sequence ID" value="VTZ65890.1"/>
    <property type="molecule type" value="Genomic_DNA"/>
</dbReference>
<dbReference type="InterPro" id="IPR011611">
    <property type="entry name" value="PfkB_dom"/>
</dbReference>
<dbReference type="Gene3D" id="3.40.1190.20">
    <property type="match status" value="1"/>
</dbReference>
<feature type="region of interest" description="Disordered" evidence="4">
    <location>
        <begin position="287"/>
        <end position="313"/>
    </location>
</feature>
<dbReference type="RefSeq" id="WP_102045254.1">
    <property type="nucleotide sequence ID" value="NZ_CABFNB010000163.1"/>
</dbReference>
<evidence type="ECO:0000256" key="2">
    <source>
        <dbReference type="ARBA" id="ARBA00022679"/>
    </source>
</evidence>
<evidence type="ECO:0000259" key="5">
    <source>
        <dbReference type="Pfam" id="PF00294"/>
    </source>
</evidence>
<sequence>MPRPVRILAFGDNVVDCYRGENLMFPGGNCVNHAVFARRAGAETAYAGAVCDDDAGRLIRDALIKEGVDVASLRIEPGRTAYCVIETQDGDRVFVGANLSVSIIAPSQADLARLPDFDAIHTGRSSHVDAWLPRFAETTKVSYDLATVHDAEHITRVAPHCFLIAFSGGGASREEAVALAQNARVAGARWSLVTRGIEGALLAGEGGVFEAPATPVEAIDTLGAGDTHIANVLVGLLNNRHPETVLKEAAEAAAKTCLTRGAFGHAATMSVDLSNMMDLEEIYRTTRSASPPEEAAYNAPLRQNQDKSKRSLI</sequence>
<dbReference type="Pfam" id="PF00294">
    <property type="entry name" value="PfkB"/>
    <property type="match status" value="1"/>
</dbReference>
<evidence type="ECO:0000256" key="3">
    <source>
        <dbReference type="ARBA" id="ARBA00022777"/>
    </source>
</evidence>
<feature type="compositionally biased region" description="Basic and acidic residues" evidence="4">
    <location>
        <begin position="304"/>
        <end position="313"/>
    </location>
</feature>
<evidence type="ECO:0000313" key="6">
    <source>
        <dbReference type="EMBL" id="VTZ65890.1"/>
    </source>
</evidence>
<evidence type="ECO:0000256" key="1">
    <source>
        <dbReference type="ARBA" id="ARBA00010688"/>
    </source>
</evidence>
<feature type="domain" description="Carbohydrate kinase PfkB" evidence="5">
    <location>
        <begin position="24"/>
        <end position="262"/>
    </location>
</feature>
<comment type="similarity">
    <text evidence="1">Belongs to the carbohydrate kinase PfkB family.</text>
</comment>
<dbReference type="InterPro" id="IPR052700">
    <property type="entry name" value="Carb_kinase_PfkB-like"/>
</dbReference>
<proteinExistence type="inferred from homology"/>
<name>A0A508X858_9HYPH</name>
<dbReference type="SUPFAM" id="SSF53613">
    <property type="entry name" value="Ribokinase-like"/>
    <property type="match status" value="1"/>
</dbReference>
<accession>A0A508X858</accession>
<dbReference type="InterPro" id="IPR029056">
    <property type="entry name" value="Ribokinase-like"/>
</dbReference>
<keyword evidence="2" id="KW-0808">Transferase</keyword>
<dbReference type="Proteomes" id="UP000507954">
    <property type="component" value="Unassembled WGS sequence"/>
</dbReference>
<dbReference type="PANTHER" id="PTHR43320:SF3">
    <property type="entry name" value="CARBOHYDRATE KINASE PFKB DOMAIN-CONTAINING PROTEIN"/>
    <property type="match status" value="1"/>
</dbReference>
<protein>
    <submittedName>
        <fullName evidence="6">PfkB domain protein</fullName>
    </submittedName>
</protein>